<protein>
    <submittedName>
        <fullName evidence="2">Putative acetyltransferase</fullName>
    </submittedName>
</protein>
<evidence type="ECO:0000313" key="2">
    <source>
        <dbReference type="EMBL" id="MBB5205184.1"/>
    </source>
</evidence>
<sequence length="172" mass="19740">MTIELCPARTADERACIEHLMQFFNYELSAWYPVRLAEHGLYTLRPKGPYWAEPRTQPFLLRVDGELAGFAVVDGECVEPARSRYNLGYFFLVRRFRGRGLARQALVQLLQALPGAWEIYYLARNAYAEHFWGPALSALPLVGLERQERVIDDEPSVWFRFETAVTPTGGAR</sequence>
<dbReference type="CDD" id="cd04301">
    <property type="entry name" value="NAT_SF"/>
    <property type="match status" value="1"/>
</dbReference>
<feature type="domain" description="N-acetyltransferase" evidence="1">
    <location>
        <begin position="3"/>
        <end position="164"/>
    </location>
</feature>
<gene>
    <name evidence="2" type="ORF">HNQ51_002503</name>
</gene>
<proteinExistence type="predicted"/>
<reference evidence="2 3" key="1">
    <citation type="submission" date="2020-08" db="EMBL/GenBank/DDBJ databases">
        <title>Genomic Encyclopedia of Type Strains, Phase IV (KMG-IV): sequencing the most valuable type-strain genomes for metagenomic binning, comparative biology and taxonomic classification.</title>
        <authorList>
            <person name="Goeker M."/>
        </authorList>
    </citation>
    <scope>NUCLEOTIDE SEQUENCE [LARGE SCALE GENOMIC DNA]</scope>
    <source>
        <strain evidence="2 3">DSM 23958</strain>
    </source>
</reference>
<dbReference type="SUPFAM" id="SSF55729">
    <property type="entry name" value="Acyl-CoA N-acyltransferases (Nat)"/>
    <property type="match status" value="1"/>
</dbReference>
<dbReference type="Pfam" id="PF00583">
    <property type="entry name" value="Acetyltransf_1"/>
    <property type="match status" value="1"/>
</dbReference>
<comment type="caution">
    <text evidence="2">The sequence shown here is derived from an EMBL/GenBank/DDBJ whole genome shotgun (WGS) entry which is preliminary data.</text>
</comment>
<dbReference type="InterPro" id="IPR016181">
    <property type="entry name" value="Acyl_CoA_acyltransferase"/>
</dbReference>
<keyword evidence="3" id="KW-1185">Reference proteome</keyword>
<dbReference type="Gene3D" id="3.40.630.30">
    <property type="match status" value="1"/>
</dbReference>
<organism evidence="2 3">
    <name type="scientific">Inhella inkyongensis</name>
    <dbReference type="NCBI Taxonomy" id="392593"/>
    <lineage>
        <taxon>Bacteria</taxon>
        <taxon>Pseudomonadati</taxon>
        <taxon>Pseudomonadota</taxon>
        <taxon>Betaproteobacteria</taxon>
        <taxon>Burkholderiales</taxon>
        <taxon>Sphaerotilaceae</taxon>
        <taxon>Inhella</taxon>
    </lineage>
</organism>
<dbReference type="GO" id="GO:0016747">
    <property type="term" value="F:acyltransferase activity, transferring groups other than amino-acyl groups"/>
    <property type="evidence" value="ECO:0007669"/>
    <property type="project" value="InterPro"/>
</dbReference>
<dbReference type="RefSeq" id="WP_138854807.1">
    <property type="nucleotide sequence ID" value="NZ_CP040709.1"/>
</dbReference>
<evidence type="ECO:0000313" key="3">
    <source>
        <dbReference type="Proteomes" id="UP000554837"/>
    </source>
</evidence>
<evidence type="ECO:0000259" key="1">
    <source>
        <dbReference type="PROSITE" id="PS51186"/>
    </source>
</evidence>
<dbReference type="EMBL" id="JACHHO010000003">
    <property type="protein sequence ID" value="MBB5205184.1"/>
    <property type="molecule type" value="Genomic_DNA"/>
</dbReference>
<accession>A0A840S8R4</accession>
<dbReference type="InterPro" id="IPR000182">
    <property type="entry name" value="GNAT_dom"/>
</dbReference>
<keyword evidence="2" id="KW-0808">Transferase</keyword>
<name>A0A840S8R4_9BURK</name>
<dbReference type="Proteomes" id="UP000554837">
    <property type="component" value="Unassembled WGS sequence"/>
</dbReference>
<dbReference type="OrthoDB" id="9803233at2"/>
<dbReference type="AlphaFoldDB" id="A0A840S8R4"/>
<dbReference type="PROSITE" id="PS51186">
    <property type="entry name" value="GNAT"/>
    <property type="match status" value="1"/>
</dbReference>